<dbReference type="SUPFAM" id="SSF52540">
    <property type="entry name" value="P-loop containing nucleoside triphosphate hydrolases"/>
    <property type="match status" value="1"/>
</dbReference>
<dbReference type="GO" id="GO:0009376">
    <property type="term" value="C:HslUV protease complex"/>
    <property type="evidence" value="ECO:0007669"/>
    <property type="project" value="TreeGrafter"/>
</dbReference>
<sequence>VEARQLAIEAVARAYLCTPEGTRQNTVEAAKRNRLNARVFLFAQKLIEREDIEAMEVEIEIETYLTHPASVDISRPDGIFNGGGGQRGRRDEVPPYIPEQSSVAGRQQYGTRMGQGASVEESVRWSKLTVRDAISLVTEHYASTLIVDREPEIRERARVTCEERGMVFIDEFDKLISEEREIGSGFGSKRKGVQKELLSLIEGTVVTTPRLGRISTEHILQVLFICAGAFTSTKPSQIMPELQGRLPIRSVLKPLTADDFLRILTAIRYTLPTQQRALLEVEGVDLQFDPEALEEISKSAFELNRSSANTGARRLQSVMSILLEDIKFEAGSGGPSVVRIDKDRVKETVASLMTKSDLSKYVI</sequence>
<proteinExistence type="predicted"/>
<keyword evidence="1" id="KW-0547">Nucleotide-binding</keyword>
<gene>
    <name evidence="5" type="ORF">FOL47_010159</name>
</gene>
<dbReference type="SMART" id="SM01086">
    <property type="entry name" value="ClpB_D2-small"/>
    <property type="match status" value="1"/>
</dbReference>
<evidence type="ECO:0000259" key="4">
    <source>
        <dbReference type="SMART" id="SM01086"/>
    </source>
</evidence>
<keyword evidence="6" id="KW-1185">Reference proteome</keyword>
<dbReference type="PANTHER" id="PTHR48102:SF3">
    <property type="entry name" value="ATP-DEPENDENT PROTEASE ATPASE SUBUNIT HSLU"/>
    <property type="match status" value="1"/>
</dbReference>
<dbReference type="Proteomes" id="UP000591131">
    <property type="component" value="Unassembled WGS sequence"/>
</dbReference>
<feature type="region of interest" description="Disordered" evidence="3">
    <location>
        <begin position="75"/>
        <end position="95"/>
    </location>
</feature>
<evidence type="ECO:0000313" key="6">
    <source>
        <dbReference type="Proteomes" id="UP000591131"/>
    </source>
</evidence>
<name>A0A7J6L462_PERCH</name>
<evidence type="ECO:0000256" key="1">
    <source>
        <dbReference type="ARBA" id="ARBA00022741"/>
    </source>
</evidence>
<dbReference type="InterPro" id="IPR050052">
    <property type="entry name" value="ATP-dep_Clp_protease_ClpX"/>
</dbReference>
<evidence type="ECO:0000256" key="2">
    <source>
        <dbReference type="ARBA" id="ARBA00022840"/>
    </source>
</evidence>
<protein>
    <recommendedName>
        <fullName evidence="4">Clp ATPase C-terminal domain-containing protein</fullName>
    </recommendedName>
</protein>
<dbReference type="GO" id="GO:0005524">
    <property type="term" value="F:ATP binding"/>
    <property type="evidence" value="ECO:0007669"/>
    <property type="project" value="UniProtKB-KW"/>
</dbReference>
<dbReference type="PANTHER" id="PTHR48102">
    <property type="entry name" value="ATP-DEPENDENT CLP PROTEASE ATP-BINDING SUBUNIT CLPX-LIKE, MITOCHONDRIAL-RELATED"/>
    <property type="match status" value="1"/>
</dbReference>
<accession>A0A7J6L462</accession>
<dbReference type="Gene3D" id="3.40.50.300">
    <property type="entry name" value="P-loop containing nucleotide triphosphate hydrolases"/>
    <property type="match status" value="1"/>
</dbReference>
<dbReference type="InterPro" id="IPR003959">
    <property type="entry name" value="ATPase_AAA_core"/>
</dbReference>
<dbReference type="OrthoDB" id="1721884at2759"/>
<dbReference type="InterPro" id="IPR019489">
    <property type="entry name" value="Clp_ATPase_C"/>
</dbReference>
<evidence type="ECO:0000313" key="5">
    <source>
        <dbReference type="EMBL" id="KAF4654074.1"/>
    </source>
</evidence>
<feature type="non-terminal residue" evidence="5">
    <location>
        <position position="363"/>
    </location>
</feature>
<reference evidence="5 6" key="1">
    <citation type="submission" date="2020-04" db="EMBL/GenBank/DDBJ databases">
        <title>Perkinsus chesapeaki whole genome sequence.</title>
        <authorList>
            <person name="Bogema D.R."/>
        </authorList>
    </citation>
    <scope>NUCLEOTIDE SEQUENCE [LARGE SCALE GENOMIC DNA]</scope>
    <source>
        <strain evidence="5">ATCC PRA-425</strain>
    </source>
</reference>
<dbReference type="Gene3D" id="1.10.8.60">
    <property type="match status" value="1"/>
</dbReference>
<dbReference type="EMBL" id="JAAPAO010000763">
    <property type="protein sequence ID" value="KAF4654074.1"/>
    <property type="molecule type" value="Genomic_DNA"/>
</dbReference>
<dbReference type="GO" id="GO:0016887">
    <property type="term" value="F:ATP hydrolysis activity"/>
    <property type="evidence" value="ECO:0007669"/>
    <property type="project" value="InterPro"/>
</dbReference>
<dbReference type="Pfam" id="PF07724">
    <property type="entry name" value="AAA_2"/>
    <property type="match status" value="1"/>
</dbReference>
<dbReference type="GO" id="GO:0051603">
    <property type="term" value="P:proteolysis involved in protein catabolic process"/>
    <property type="evidence" value="ECO:0007669"/>
    <property type="project" value="TreeGrafter"/>
</dbReference>
<organism evidence="5 6">
    <name type="scientific">Perkinsus chesapeaki</name>
    <name type="common">Clam parasite</name>
    <name type="synonym">Perkinsus andrewsi</name>
    <dbReference type="NCBI Taxonomy" id="330153"/>
    <lineage>
        <taxon>Eukaryota</taxon>
        <taxon>Sar</taxon>
        <taxon>Alveolata</taxon>
        <taxon>Perkinsozoa</taxon>
        <taxon>Perkinsea</taxon>
        <taxon>Perkinsida</taxon>
        <taxon>Perkinsidae</taxon>
        <taxon>Perkinsus</taxon>
    </lineage>
</organism>
<keyword evidence="2" id="KW-0067">ATP-binding</keyword>
<dbReference type="InterPro" id="IPR027417">
    <property type="entry name" value="P-loop_NTPase"/>
</dbReference>
<feature type="domain" description="Clp ATPase C-terminal" evidence="4">
    <location>
        <begin position="255"/>
        <end position="349"/>
    </location>
</feature>
<comment type="caution">
    <text evidence="5">The sequence shown here is derived from an EMBL/GenBank/DDBJ whole genome shotgun (WGS) entry which is preliminary data.</text>
</comment>
<dbReference type="AlphaFoldDB" id="A0A7J6L462"/>
<evidence type="ECO:0000256" key="3">
    <source>
        <dbReference type="SAM" id="MobiDB-lite"/>
    </source>
</evidence>